<name>A0AA88A6X5_FICCA</name>
<organism evidence="1 2">
    <name type="scientific">Ficus carica</name>
    <name type="common">Common fig</name>
    <dbReference type="NCBI Taxonomy" id="3494"/>
    <lineage>
        <taxon>Eukaryota</taxon>
        <taxon>Viridiplantae</taxon>
        <taxon>Streptophyta</taxon>
        <taxon>Embryophyta</taxon>
        <taxon>Tracheophyta</taxon>
        <taxon>Spermatophyta</taxon>
        <taxon>Magnoliopsida</taxon>
        <taxon>eudicotyledons</taxon>
        <taxon>Gunneridae</taxon>
        <taxon>Pentapetalae</taxon>
        <taxon>rosids</taxon>
        <taxon>fabids</taxon>
        <taxon>Rosales</taxon>
        <taxon>Moraceae</taxon>
        <taxon>Ficeae</taxon>
        <taxon>Ficus</taxon>
    </lineage>
</organism>
<dbReference type="EMBL" id="BTGU01000024">
    <property type="protein sequence ID" value="GMN46924.1"/>
    <property type="molecule type" value="Genomic_DNA"/>
</dbReference>
<sequence length="72" mass="7382">MSEKTSRGVGGPDPTTVGAWAGWGLGRVGGGLQSMARVAVRDSQRLSLRDGAMVSDVEPLAAARRVSDNVTG</sequence>
<protein>
    <submittedName>
        <fullName evidence="1">Uncharacterized protein</fullName>
    </submittedName>
</protein>
<reference evidence="1" key="1">
    <citation type="submission" date="2023-07" db="EMBL/GenBank/DDBJ databases">
        <title>draft genome sequence of fig (Ficus carica).</title>
        <authorList>
            <person name="Takahashi T."/>
            <person name="Nishimura K."/>
        </authorList>
    </citation>
    <scope>NUCLEOTIDE SEQUENCE</scope>
</reference>
<evidence type="ECO:0000313" key="1">
    <source>
        <dbReference type="EMBL" id="GMN46924.1"/>
    </source>
</evidence>
<evidence type="ECO:0000313" key="2">
    <source>
        <dbReference type="Proteomes" id="UP001187192"/>
    </source>
</evidence>
<dbReference type="AlphaFoldDB" id="A0AA88A6X5"/>
<dbReference type="Gramene" id="FCD_00026355-RA">
    <property type="protein sequence ID" value="FCD_00026355-RA:cds"/>
    <property type="gene ID" value="FCD_00026355"/>
</dbReference>
<accession>A0AA88A6X5</accession>
<proteinExistence type="predicted"/>
<dbReference type="Proteomes" id="UP001187192">
    <property type="component" value="Unassembled WGS sequence"/>
</dbReference>
<keyword evidence="2" id="KW-1185">Reference proteome</keyword>
<comment type="caution">
    <text evidence="1">The sequence shown here is derived from an EMBL/GenBank/DDBJ whole genome shotgun (WGS) entry which is preliminary data.</text>
</comment>
<gene>
    <name evidence="1" type="ORF">TIFTF001_016100</name>
</gene>